<protein>
    <recommendedName>
        <fullName evidence="4">Secreted protein</fullName>
    </recommendedName>
</protein>
<accession>A0A8J4EFX2</accession>
<organism evidence="2 3">
    <name type="scientific">Virgisporangium ochraceum</name>
    <dbReference type="NCBI Taxonomy" id="65505"/>
    <lineage>
        <taxon>Bacteria</taxon>
        <taxon>Bacillati</taxon>
        <taxon>Actinomycetota</taxon>
        <taxon>Actinomycetes</taxon>
        <taxon>Micromonosporales</taxon>
        <taxon>Micromonosporaceae</taxon>
        <taxon>Virgisporangium</taxon>
    </lineage>
</organism>
<dbReference type="AlphaFoldDB" id="A0A8J4EFX2"/>
<sequence length="300" mass="30092">MIRVSRVIAVGGAVAALTLAGAAPAVADQPSLSVGTGTAVLTPAAGGGYAGQLAVRIRATGGDVSGVSVTIVQPAGLRFAGERNGQLHTCVPAPAVAPRALECYLPVTIAAGRHHDLSITLTSLAGPQRRSRFSEEGAVTVGSGSATATARFRALLVGTGPGVDPAPYRPATEPDLAVTAGPAAFVDNGDGTWSGRLPVTLNAATDAEHDEVGLTVTGLPAGSGVKVEGQPIGCMYGEWACRLDAVAQGARRTSTLLVWTTEPPLTGSPLTVAVVPVRALQPVADVNPVDNTTTTTVTIS</sequence>
<proteinExistence type="predicted"/>
<keyword evidence="1" id="KW-0732">Signal</keyword>
<dbReference type="Proteomes" id="UP000635606">
    <property type="component" value="Unassembled WGS sequence"/>
</dbReference>
<evidence type="ECO:0008006" key="4">
    <source>
        <dbReference type="Google" id="ProtNLM"/>
    </source>
</evidence>
<dbReference type="RefSeq" id="WP_203932997.1">
    <property type="nucleotide sequence ID" value="NZ_BOPH01000110.1"/>
</dbReference>
<feature type="signal peptide" evidence="1">
    <location>
        <begin position="1"/>
        <end position="27"/>
    </location>
</feature>
<keyword evidence="3" id="KW-1185">Reference proteome</keyword>
<reference evidence="2" key="1">
    <citation type="submission" date="2021-01" db="EMBL/GenBank/DDBJ databases">
        <title>Whole genome shotgun sequence of Virgisporangium ochraceum NBRC 16418.</title>
        <authorList>
            <person name="Komaki H."/>
            <person name="Tamura T."/>
        </authorList>
    </citation>
    <scope>NUCLEOTIDE SEQUENCE</scope>
    <source>
        <strain evidence="2">NBRC 16418</strain>
    </source>
</reference>
<feature type="chain" id="PRO_5035245073" description="Secreted protein" evidence="1">
    <location>
        <begin position="28"/>
        <end position="300"/>
    </location>
</feature>
<name>A0A8J4EFX2_9ACTN</name>
<gene>
    <name evidence="2" type="ORF">Voc01_080830</name>
</gene>
<comment type="caution">
    <text evidence="2">The sequence shown here is derived from an EMBL/GenBank/DDBJ whole genome shotgun (WGS) entry which is preliminary data.</text>
</comment>
<evidence type="ECO:0000313" key="3">
    <source>
        <dbReference type="Proteomes" id="UP000635606"/>
    </source>
</evidence>
<dbReference type="EMBL" id="BOPH01000110">
    <property type="protein sequence ID" value="GIJ73166.1"/>
    <property type="molecule type" value="Genomic_DNA"/>
</dbReference>
<evidence type="ECO:0000313" key="2">
    <source>
        <dbReference type="EMBL" id="GIJ73166.1"/>
    </source>
</evidence>
<evidence type="ECO:0000256" key="1">
    <source>
        <dbReference type="SAM" id="SignalP"/>
    </source>
</evidence>